<name>A0A1Y5RNS8_9RHOB</name>
<feature type="transmembrane region" description="Helical" evidence="5">
    <location>
        <begin position="77"/>
        <end position="95"/>
    </location>
</feature>
<evidence type="ECO:0000256" key="4">
    <source>
        <dbReference type="ARBA" id="ARBA00023136"/>
    </source>
</evidence>
<reference evidence="7 8" key="1">
    <citation type="submission" date="2017-03" db="EMBL/GenBank/DDBJ databases">
        <authorList>
            <person name="Afonso C.L."/>
            <person name="Miller P.J."/>
            <person name="Scott M.A."/>
            <person name="Spackman E."/>
            <person name="Goraichik I."/>
            <person name="Dimitrov K.M."/>
            <person name="Suarez D.L."/>
            <person name="Swayne D.E."/>
        </authorList>
    </citation>
    <scope>NUCLEOTIDE SEQUENCE [LARGE SCALE GENOMIC DNA]</scope>
    <source>
        <strain evidence="7 8">CECT 8397</strain>
    </source>
</reference>
<keyword evidence="8" id="KW-1185">Reference proteome</keyword>
<keyword evidence="3 5" id="KW-1133">Transmembrane helix</keyword>
<evidence type="ECO:0000259" key="6">
    <source>
        <dbReference type="PROSITE" id="PS50850"/>
    </source>
</evidence>
<dbReference type="InterPro" id="IPR039672">
    <property type="entry name" value="MFS_2"/>
</dbReference>
<evidence type="ECO:0000256" key="2">
    <source>
        <dbReference type="ARBA" id="ARBA00022692"/>
    </source>
</evidence>
<sequence length="447" mass="46437">MALSLGQKAGWGLADMGVVVFVVVKQLLVFAYLTSVLGVPVDVAGFATTAVLIFDMITDPLVGYLSDRTKTRWGRRAPWMVAGAVVLVAGMVGLFSTPEGLVGVAALPWVLGFFMIATLGFTMVAIPYGAMAGEVTQDPKERSAMTAWRMGFASVGILVGGALIPGIAAGSGYSVAALTVSPLIVGAIWLSVFATRRAPRIDTPSSISPVRMLSLVVSNRAFVLLAVLYGVMTLAIALITAGLPFAAIYLVADTGDTPLSGAAAALTVLSLMFAAFTVGSILSQAGWVFASARLGKVGALFVGLMAYVALLYGLYAVLPSVNVTIVAGMFVLAGMTNGSYQQIPWAIYPDLMDVTRAQTGEAIEGAFSAIWLFGQKAANAVAPLVLGLILNANGWVETTQGRVEQTAQAIDALHWAVTLVPAGILAVSAILLIAVYQPVARRVLHGA</sequence>
<dbReference type="OrthoDB" id="7584869at2"/>
<feature type="transmembrane region" description="Helical" evidence="5">
    <location>
        <begin position="415"/>
        <end position="436"/>
    </location>
</feature>
<proteinExistence type="inferred from homology"/>
<feature type="transmembrane region" description="Helical" evidence="5">
    <location>
        <begin position="101"/>
        <end position="126"/>
    </location>
</feature>
<dbReference type="GO" id="GO:0005886">
    <property type="term" value="C:plasma membrane"/>
    <property type="evidence" value="ECO:0007669"/>
    <property type="project" value="TreeGrafter"/>
</dbReference>
<dbReference type="SUPFAM" id="SSF103473">
    <property type="entry name" value="MFS general substrate transporter"/>
    <property type="match status" value="1"/>
</dbReference>
<feature type="transmembrane region" description="Helical" evidence="5">
    <location>
        <begin position="147"/>
        <end position="167"/>
    </location>
</feature>
<dbReference type="InterPro" id="IPR020846">
    <property type="entry name" value="MFS_dom"/>
</dbReference>
<dbReference type="InterPro" id="IPR036259">
    <property type="entry name" value="MFS_trans_sf"/>
</dbReference>
<comment type="similarity">
    <text evidence="1">Belongs to the sodium:galactoside symporter (TC 2.A.2) family.</text>
</comment>
<dbReference type="Gene3D" id="1.20.1250.20">
    <property type="entry name" value="MFS general substrate transporter like domains"/>
    <property type="match status" value="2"/>
</dbReference>
<protein>
    <submittedName>
        <fullName evidence="7">Putative symporter YjmB</fullName>
    </submittedName>
</protein>
<feature type="transmembrane region" description="Helical" evidence="5">
    <location>
        <begin position="377"/>
        <end position="395"/>
    </location>
</feature>
<feature type="transmembrane region" description="Helical" evidence="5">
    <location>
        <begin position="45"/>
        <end position="65"/>
    </location>
</feature>
<keyword evidence="2 5" id="KW-0812">Transmembrane</keyword>
<evidence type="ECO:0000313" key="7">
    <source>
        <dbReference type="EMBL" id="SLN21436.1"/>
    </source>
</evidence>
<dbReference type="Pfam" id="PF13347">
    <property type="entry name" value="MFS_2"/>
    <property type="match status" value="1"/>
</dbReference>
<evidence type="ECO:0000313" key="8">
    <source>
        <dbReference type="Proteomes" id="UP000193623"/>
    </source>
</evidence>
<dbReference type="GO" id="GO:0008643">
    <property type="term" value="P:carbohydrate transport"/>
    <property type="evidence" value="ECO:0007669"/>
    <property type="project" value="InterPro"/>
</dbReference>
<feature type="transmembrane region" description="Helical" evidence="5">
    <location>
        <begin position="294"/>
        <end position="315"/>
    </location>
</feature>
<feature type="domain" description="Major facilitator superfamily (MFS) profile" evidence="6">
    <location>
        <begin position="1"/>
        <end position="441"/>
    </location>
</feature>
<dbReference type="Proteomes" id="UP000193623">
    <property type="component" value="Unassembled WGS sequence"/>
</dbReference>
<dbReference type="GO" id="GO:0015293">
    <property type="term" value="F:symporter activity"/>
    <property type="evidence" value="ECO:0007669"/>
    <property type="project" value="InterPro"/>
</dbReference>
<feature type="transmembrane region" description="Helical" evidence="5">
    <location>
        <begin position="12"/>
        <end position="33"/>
    </location>
</feature>
<evidence type="ECO:0000256" key="3">
    <source>
        <dbReference type="ARBA" id="ARBA00022989"/>
    </source>
</evidence>
<evidence type="ECO:0000256" key="5">
    <source>
        <dbReference type="SAM" id="Phobius"/>
    </source>
</evidence>
<dbReference type="RefSeq" id="WP_085863245.1">
    <property type="nucleotide sequence ID" value="NZ_FWFT01000001.1"/>
</dbReference>
<feature type="transmembrane region" description="Helical" evidence="5">
    <location>
        <begin position="221"/>
        <end position="250"/>
    </location>
</feature>
<evidence type="ECO:0000256" key="1">
    <source>
        <dbReference type="ARBA" id="ARBA00009617"/>
    </source>
</evidence>
<dbReference type="EMBL" id="FWFT01000001">
    <property type="protein sequence ID" value="SLN21436.1"/>
    <property type="molecule type" value="Genomic_DNA"/>
</dbReference>
<dbReference type="PANTHER" id="PTHR11328:SF24">
    <property type="entry name" value="MAJOR FACILITATOR SUPERFAMILY (MFS) PROFILE DOMAIN-CONTAINING PROTEIN"/>
    <property type="match status" value="1"/>
</dbReference>
<keyword evidence="4 5" id="KW-0472">Membrane</keyword>
<accession>A0A1Y5RNS8</accession>
<feature type="transmembrane region" description="Helical" evidence="5">
    <location>
        <begin position="173"/>
        <end position="194"/>
    </location>
</feature>
<dbReference type="AlphaFoldDB" id="A0A1Y5RNS8"/>
<organism evidence="7 8">
    <name type="scientific">Pseudooctadecabacter jejudonensis</name>
    <dbReference type="NCBI Taxonomy" id="1391910"/>
    <lineage>
        <taxon>Bacteria</taxon>
        <taxon>Pseudomonadati</taxon>
        <taxon>Pseudomonadota</taxon>
        <taxon>Alphaproteobacteria</taxon>
        <taxon>Rhodobacterales</taxon>
        <taxon>Paracoccaceae</taxon>
        <taxon>Pseudooctadecabacter</taxon>
    </lineage>
</organism>
<gene>
    <name evidence="7" type="primary">yjmB</name>
    <name evidence="7" type="ORF">PSJ8397_00831</name>
</gene>
<dbReference type="PROSITE" id="PS50850">
    <property type="entry name" value="MFS"/>
    <property type="match status" value="1"/>
</dbReference>
<feature type="transmembrane region" description="Helical" evidence="5">
    <location>
        <begin position="262"/>
        <end position="282"/>
    </location>
</feature>
<dbReference type="PANTHER" id="PTHR11328">
    <property type="entry name" value="MAJOR FACILITATOR SUPERFAMILY DOMAIN-CONTAINING PROTEIN"/>
    <property type="match status" value="1"/>
</dbReference>